<proteinExistence type="predicted"/>
<dbReference type="InterPro" id="IPR018123">
    <property type="entry name" value="WWE-dom_subgr"/>
</dbReference>
<dbReference type="InterPro" id="IPR003540">
    <property type="entry name" value="ADP-ribosyltransferase"/>
</dbReference>
<dbReference type="EMBL" id="CAJNOQ010003135">
    <property type="protein sequence ID" value="CAF0997263.1"/>
    <property type="molecule type" value="Genomic_DNA"/>
</dbReference>
<evidence type="ECO:0000256" key="1">
    <source>
        <dbReference type="ARBA" id="ARBA00022468"/>
    </source>
</evidence>
<dbReference type="InterPro" id="IPR004170">
    <property type="entry name" value="WWE_dom"/>
</dbReference>
<dbReference type="GO" id="GO:0005829">
    <property type="term" value="C:cytosol"/>
    <property type="evidence" value="ECO:0007669"/>
    <property type="project" value="TreeGrafter"/>
</dbReference>
<dbReference type="GO" id="GO:0006913">
    <property type="term" value="P:nucleocytoplasmic transport"/>
    <property type="evidence" value="ECO:0007669"/>
    <property type="project" value="TreeGrafter"/>
</dbReference>
<dbReference type="SMART" id="SM00368">
    <property type="entry name" value="LRR_RI"/>
    <property type="match status" value="10"/>
</dbReference>
<dbReference type="Gene3D" id="3.30.720.50">
    <property type="match status" value="1"/>
</dbReference>
<dbReference type="SUPFAM" id="SSF56399">
    <property type="entry name" value="ADP-ribosylation"/>
    <property type="match status" value="1"/>
</dbReference>
<dbReference type="PANTHER" id="PTHR24113:SF12">
    <property type="entry name" value="RAN GTPASE-ACTIVATING PROTEIN 1"/>
    <property type="match status" value="1"/>
</dbReference>
<dbReference type="Pfam" id="PF03496">
    <property type="entry name" value="ADPrib_exo_Tox"/>
    <property type="match status" value="1"/>
</dbReference>
<dbReference type="Proteomes" id="UP000663829">
    <property type="component" value="Unassembled WGS sequence"/>
</dbReference>
<organism evidence="5 7">
    <name type="scientific">Didymodactylos carnosus</name>
    <dbReference type="NCBI Taxonomy" id="1234261"/>
    <lineage>
        <taxon>Eukaryota</taxon>
        <taxon>Metazoa</taxon>
        <taxon>Spiralia</taxon>
        <taxon>Gnathifera</taxon>
        <taxon>Rotifera</taxon>
        <taxon>Eurotatoria</taxon>
        <taxon>Bdelloidea</taxon>
        <taxon>Philodinida</taxon>
        <taxon>Philodinidae</taxon>
        <taxon>Didymodactylos</taxon>
    </lineage>
</organism>
<keyword evidence="7" id="KW-1185">Reference proteome</keyword>
<dbReference type="SUPFAM" id="SSF117839">
    <property type="entry name" value="WWE domain"/>
    <property type="match status" value="1"/>
</dbReference>
<protein>
    <recommendedName>
        <fullName evidence="4">WWE domain-containing protein</fullName>
    </recommendedName>
</protein>
<dbReference type="SMART" id="SM00678">
    <property type="entry name" value="WWE"/>
    <property type="match status" value="1"/>
</dbReference>
<gene>
    <name evidence="5" type="ORF">GPM918_LOCUS13565</name>
    <name evidence="6" type="ORF">SRO942_LOCUS13565</name>
</gene>
<dbReference type="InterPro" id="IPR027038">
    <property type="entry name" value="RanGap"/>
</dbReference>
<dbReference type="AlphaFoldDB" id="A0A814GJ76"/>
<evidence type="ECO:0000313" key="6">
    <source>
        <dbReference type="EMBL" id="CAF3768814.1"/>
    </source>
</evidence>
<dbReference type="GO" id="GO:0005576">
    <property type="term" value="C:extracellular region"/>
    <property type="evidence" value="ECO:0007669"/>
    <property type="project" value="InterPro"/>
</dbReference>
<dbReference type="GO" id="GO:0005634">
    <property type="term" value="C:nucleus"/>
    <property type="evidence" value="ECO:0007669"/>
    <property type="project" value="TreeGrafter"/>
</dbReference>
<dbReference type="GO" id="GO:0048471">
    <property type="term" value="C:perinuclear region of cytoplasm"/>
    <property type="evidence" value="ECO:0007669"/>
    <property type="project" value="TreeGrafter"/>
</dbReference>
<dbReference type="Pfam" id="PF02825">
    <property type="entry name" value="WWE"/>
    <property type="match status" value="1"/>
</dbReference>
<sequence length="663" mass="74469">MANQLIKVNDDSQAQWYWKSNPNSWTINEKEEWRRYSDIQSDIIEKAFNQKKKTKLVELDNYWIDLNDLIQISKHDKNKQRQIKRMLVNRNENACLREERFFFPEPLQKPFNEERLDGGYHGFIKEWEKKKKTKKILFFSKEQNMNDLANSEKIEQAVNGIIFEGNRLGETCEAQWLAEQLRTVKNKDTEEIRKCCIRLYSKECFLYKLVNTTLRENDKTKVDTLGPFCYFLFDSWSNDSNNQYNMKVYRGAKLSSEMIECYKEAIGTYKCWYGFSSTSKNRQKAEQFGNTLFIIDLTQSKGAGLDISSYSCYPGEEEVLLPAGTEFKIIKVQSNIEHNKHCIYLTVITDLDNETNGDLCNKGLLADDARAVANALKINTRLCKLDISNNYICSEGARSIADALKSNKALTSLYISNNNISNEGATSIADALKINTRLGELVISNNNISNEGATSIADALMINQTLTLLNISNNNISNGGATSIADALKINKTLTILKIANNSISSEGATSIADALKINYTLRWLNISNNNISNGGATSIADALKINRTLWKLDISNNNISNEGTTSIAVLLKSNTRLGELVISNNNISNEGATSIAYALMINQTLTSLNISNNNISNGGATSIADALKINKTLKILTISNNNISNEGVTSIKKNFRGLFLYC</sequence>
<evidence type="ECO:0000256" key="3">
    <source>
        <dbReference type="ARBA" id="ARBA00022737"/>
    </source>
</evidence>
<accession>A0A814GJ76</accession>
<name>A0A814GJ76_9BILA</name>
<dbReference type="Gene3D" id="3.90.176.10">
    <property type="entry name" value="Toxin ADP-ribosyltransferase, Chain A, domain 1"/>
    <property type="match status" value="1"/>
</dbReference>
<dbReference type="InterPro" id="IPR037197">
    <property type="entry name" value="WWE_dom_sf"/>
</dbReference>
<dbReference type="GO" id="GO:0008270">
    <property type="term" value="F:zinc ion binding"/>
    <property type="evidence" value="ECO:0007669"/>
    <property type="project" value="InterPro"/>
</dbReference>
<dbReference type="GO" id="GO:0031267">
    <property type="term" value="F:small GTPase binding"/>
    <property type="evidence" value="ECO:0007669"/>
    <property type="project" value="TreeGrafter"/>
</dbReference>
<dbReference type="Proteomes" id="UP000681722">
    <property type="component" value="Unassembled WGS sequence"/>
</dbReference>
<dbReference type="InterPro" id="IPR032675">
    <property type="entry name" value="LRR_dom_sf"/>
</dbReference>
<dbReference type="EMBL" id="CAJOBC010003135">
    <property type="protein sequence ID" value="CAF3768814.1"/>
    <property type="molecule type" value="Genomic_DNA"/>
</dbReference>
<comment type="caution">
    <text evidence="5">The sequence shown here is derived from an EMBL/GenBank/DDBJ whole genome shotgun (WGS) entry which is preliminary data.</text>
</comment>
<dbReference type="PANTHER" id="PTHR24113">
    <property type="entry name" value="RAN GTPASE-ACTIVATING PROTEIN 1"/>
    <property type="match status" value="1"/>
</dbReference>
<feature type="domain" description="WWE" evidence="4">
    <location>
        <begin position="1"/>
        <end position="85"/>
    </location>
</feature>
<dbReference type="GO" id="GO:0005096">
    <property type="term" value="F:GTPase activator activity"/>
    <property type="evidence" value="ECO:0007669"/>
    <property type="project" value="UniProtKB-KW"/>
</dbReference>
<dbReference type="PROSITE" id="PS51996">
    <property type="entry name" value="TR_MART"/>
    <property type="match status" value="1"/>
</dbReference>
<evidence type="ECO:0000313" key="5">
    <source>
        <dbReference type="EMBL" id="CAF0997263.1"/>
    </source>
</evidence>
<dbReference type="InterPro" id="IPR001611">
    <property type="entry name" value="Leu-rich_rpt"/>
</dbReference>
<keyword evidence="1" id="KW-0343">GTPase activation</keyword>
<keyword evidence="3" id="KW-0677">Repeat</keyword>
<dbReference type="SUPFAM" id="SSF52047">
    <property type="entry name" value="RNI-like"/>
    <property type="match status" value="1"/>
</dbReference>
<reference evidence="5" key="1">
    <citation type="submission" date="2021-02" db="EMBL/GenBank/DDBJ databases">
        <authorList>
            <person name="Nowell W R."/>
        </authorList>
    </citation>
    <scope>NUCLEOTIDE SEQUENCE</scope>
</reference>
<evidence type="ECO:0000259" key="4">
    <source>
        <dbReference type="PROSITE" id="PS50918"/>
    </source>
</evidence>
<dbReference type="OrthoDB" id="120976at2759"/>
<dbReference type="PROSITE" id="PS50918">
    <property type="entry name" value="WWE"/>
    <property type="match status" value="1"/>
</dbReference>
<evidence type="ECO:0000313" key="7">
    <source>
        <dbReference type="Proteomes" id="UP000663829"/>
    </source>
</evidence>
<dbReference type="Pfam" id="PF13516">
    <property type="entry name" value="LRR_6"/>
    <property type="match status" value="9"/>
</dbReference>
<dbReference type="Gene3D" id="3.80.10.10">
    <property type="entry name" value="Ribonuclease Inhibitor"/>
    <property type="match status" value="3"/>
</dbReference>
<evidence type="ECO:0000256" key="2">
    <source>
        <dbReference type="ARBA" id="ARBA00022614"/>
    </source>
</evidence>
<keyword evidence="2" id="KW-0433">Leucine-rich repeat</keyword>